<dbReference type="InterPro" id="IPR052353">
    <property type="entry name" value="Benzoxazolinone_Detox_Enz"/>
</dbReference>
<evidence type="ECO:0000313" key="2">
    <source>
        <dbReference type="EMBL" id="TLP39372.1"/>
    </source>
</evidence>
<accession>A0A5R8Y262</accession>
<sequence>MEISIKSIALGKAKKYKFGKKEFESGYKKDNFLEEIEVSSLGLLGDNQVDKRFHGGIDKAIHFGSTTHLKENSNFDKLFIGCNILIDNHTEEDIFIGDIYQIGEIEVEVSQPRQPCWKIGALFGKEMSRYISKNHATGWYVRVLKEGKIKISDKMILKKRVSNISIKDLSIYLKVPPEERAIIDEILNLEAIATSYKKDFLATLERNNS</sequence>
<dbReference type="PANTHER" id="PTHR30212:SF2">
    <property type="entry name" value="PROTEIN YIIM"/>
    <property type="match status" value="1"/>
</dbReference>
<dbReference type="Pfam" id="PF03473">
    <property type="entry name" value="MOSC"/>
    <property type="match status" value="1"/>
</dbReference>
<dbReference type="PROSITE" id="PS51340">
    <property type="entry name" value="MOSC"/>
    <property type="match status" value="1"/>
</dbReference>
<dbReference type="RefSeq" id="WP_138151955.1">
    <property type="nucleotide sequence ID" value="NZ_VANU01000002.1"/>
</dbReference>
<dbReference type="GO" id="GO:0030151">
    <property type="term" value="F:molybdenum ion binding"/>
    <property type="evidence" value="ECO:0007669"/>
    <property type="project" value="InterPro"/>
</dbReference>
<name>A0A5R8Y262_9BACT</name>
<dbReference type="OrthoDB" id="9786134at2"/>
<reference evidence="2 3" key="1">
    <citation type="submission" date="2019-05" db="EMBL/GenBank/DDBJ databases">
        <title>Arcobacter sp. nov., isolated from sea sediment.</title>
        <authorList>
            <person name="Kim W."/>
        </authorList>
    </citation>
    <scope>NUCLEOTIDE SEQUENCE [LARGE SCALE GENOMIC DNA]</scope>
    <source>
        <strain evidence="2 3">CAU 1517</strain>
    </source>
</reference>
<protein>
    <submittedName>
        <fullName evidence="2">MOSC domain-containing protein</fullName>
    </submittedName>
</protein>
<dbReference type="PANTHER" id="PTHR30212">
    <property type="entry name" value="PROTEIN YIIM"/>
    <property type="match status" value="1"/>
</dbReference>
<dbReference type="Proteomes" id="UP000308901">
    <property type="component" value="Unassembled WGS sequence"/>
</dbReference>
<keyword evidence="3" id="KW-1185">Reference proteome</keyword>
<gene>
    <name evidence="2" type="ORF">FDK22_05740</name>
</gene>
<proteinExistence type="predicted"/>
<dbReference type="InterPro" id="IPR011037">
    <property type="entry name" value="Pyrv_Knase-like_insert_dom_sf"/>
</dbReference>
<dbReference type="SUPFAM" id="SSF50800">
    <property type="entry name" value="PK beta-barrel domain-like"/>
    <property type="match status" value="1"/>
</dbReference>
<dbReference type="GO" id="GO:0003824">
    <property type="term" value="F:catalytic activity"/>
    <property type="evidence" value="ECO:0007669"/>
    <property type="project" value="InterPro"/>
</dbReference>
<comment type="caution">
    <text evidence="2">The sequence shown here is derived from an EMBL/GenBank/DDBJ whole genome shotgun (WGS) entry which is preliminary data.</text>
</comment>
<dbReference type="InterPro" id="IPR005302">
    <property type="entry name" value="MoCF_Sase_C"/>
</dbReference>
<dbReference type="Gene3D" id="2.40.33.20">
    <property type="entry name" value="PK beta-barrel domain-like"/>
    <property type="match status" value="1"/>
</dbReference>
<dbReference type="AlphaFoldDB" id="A0A5R8Y262"/>
<evidence type="ECO:0000259" key="1">
    <source>
        <dbReference type="PROSITE" id="PS51340"/>
    </source>
</evidence>
<evidence type="ECO:0000313" key="3">
    <source>
        <dbReference type="Proteomes" id="UP000308901"/>
    </source>
</evidence>
<organism evidence="2 3">
    <name type="scientific">Arcobacter arenosus</name>
    <dbReference type="NCBI Taxonomy" id="2576037"/>
    <lineage>
        <taxon>Bacteria</taxon>
        <taxon>Pseudomonadati</taxon>
        <taxon>Campylobacterota</taxon>
        <taxon>Epsilonproteobacteria</taxon>
        <taxon>Campylobacterales</taxon>
        <taxon>Arcobacteraceae</taxon>
        <taxon>Arcobacter</taxon>
    </lineage>
</organism>
<feature type="domain" description="MOSC" evidence="1">
    <location>
        <begin position="30"/>
        <end position="158"/>
    </location>
</feature>
<dbReference type="GO" id="GO:0030170">
    <property type="term" value="F:pyridoxal phosphate binding"/>
    <property type="evidence" value="ECO:0007669"/>
    <property type="project" value="InterPro"/>
</dbReference>
<dbReference type="EMBL" id="VANU01000002">
    <property type="protein sequence ID" value="TLP39372.1"/>
    <property type="molecule type" value="Genomic_DNA"/>
</dbReference>